<evidence type="ECO:0000313" key="5">
    <source>
        <dbReference type="Proteomes" id="UP000474296"/>
    </source>
</evidence>
<evidence type="ECO:0000259" key="3">
    <source>
        <dbReference type="Pfam" id="PF13568"/>
    </source>
</evidence>
<gene>
    <name evidence="4" type="ORF">GWK10_17920</name>
</gene>
<keyword evidence="2" id="KW-0472">Membrane</keyword>
<dbReference type="AlphaFoldDB" id="A0A6M0CMD3"/>
<reference evidence="4 5" key="1">
    <citation type="submission" date="2020-01" db="EMBL/GenBank/DDBJ databases">
        <title>Spongiivirga citrea KCTC 32990T.</title>
        <authorList>
            <person name="Wang G."/>
        </authorList>
    </citation>
    <scope>NUCLEOTIDE SEQUENCE [LARGE SCALE GENOMIC DNA]</scope>
    <source>
        <strain evidence="4 5">KCTC 32990</strain>
    </source>
</reference>
<comment type="caution">
    <text evidence="4">The sequence shown here is derived from an EMBL/GenBank/DDBJ whole genome shotgun (WGS) entry which is preliminary data.</text>
</comment>
<dbReference type="Pfam" id="PF13568">
    <property type="entry name" value="OMP_b-brl_2"/>
    <property type="match status" value="1"/>
</dbReference>
<dbReference type="SUPFAM" id="SSF56925">
    <property type="entry name" value="OMPA-like"/>
    <property type="match status" value="1"/>
</dbReference>
<protein>
    <recommendedName>
        <fullName evidence="3">Outer membrane protein beta-barrel domain-containing protein</fullName>
    </recommendedName>
</protein>
<feature type="transmembrane region" description="Helical" evidence="2">
    <location>
        <begin position="45"/>
        <end position="67"/>
    </location>
</feature>
<evidence type="ECO:0000313" key="4">
    <source>
        <dbReference type="EMBL" id="NER19098.1"/>
    </source>
</evidence>
<dbReference type="RefSeq" id="WP_164033783.1">
    <property type="nucleotide sequence ID" value="NZ_JAABOQ010000009.1"/>
</dbReference>
<evidence type="ECO:0000256" key="1">
    <source>
        <dbReference type="SAM" id="MobiDB-lite"/>
    </source>
</evidence>
<dbReference type="InterPro" id="IPR011250">
    <property type="entry name" value="OMP/PagP_B-barrel"/>
</dbReference>
<feature type="region of interest" description="Disordered" evidence="1">
    <location>
        <begin position="109"/>
        <end position="147"/>
    </location>
</feature>
<evidence type="ECO:0000256" key="2">
    <source>
        <dbReference type="SAM" id="Phobius"/>
    </source>
</evidence>
<sequence length="540" mass="59620">MGDKKHIDRLFQEKFKDFEVTPDNDLWNRIQDELGHKKKRRVIPFWMQLGGIAAALALLFMLGYNLFSGEENKNIEPQIVNEDVKKDSSPALIENENNSADELIQNTIVDENGNNTPSNNESEAVVAESDDSNSEKGKDRNNNLTSKKIKTNLVVVENKTDGNPPTKKANITDKTIQLNKNEGVAANNNSPALRTKDISKEKESLTKHIDDPLNTDEKNAVAAVVDNKKNEAKNSNEQNAIVNKDVELNNNTVIANSYTKENEGVKEENSLPSILDALDKEEQNTDIAKVEPSIDKKWSVNPMVAPVYYNTVGEGSPVHSQFKDNAKSGNINLSYGVGVAYQVSKRLSVRSGVNVVNLGYETEEIAFSASLDGGNLETISYNSNTSRLDVKDRTPSSSNAFGDLSSDVPNDVNTNRGPVETLGVMNQQFGYVEVPVELKYRLVDKKLGINVIGGLSSLFLTDNNISIESNDLITNVGEANNVNNMSFTTNVGIGIDYALSNNLQLNLEPIFKYQLNAFNREAGDFQPFYMGVYTGISFKF</sequence>
<feature type="compositionally biased region" description="Polar residues" evidence="1">
    <location>
        <begin position="109"/>
        <end position="122"/>
    </location>
</feature>
<accession>A0A6M0CMD3</accession>
<dbReference type="Proteomes" id="UP000474296">
    <property type="component" value="Unassembled WGS sequence"/>
</dbReference>
<keyword evidence="2" id="KW-1133">Transmembrane helix</keyword>
<dbReference type="InterPro" id="IPR025665">
    <property type="entry name" value="Beta-barrel_OMP_2"/>
</dbReference>
<feature type="region of interest" description="Disordered" evidence="1">
    <location>
        <begin position="390"/>
        <end position="411"/>
    </location>
</feature>
<name>A0A6M0CMD3_9FLAO</name>
<feature type="domain" description="Outer membrane protein beta-barrel" evidence="3">
    <location>
        <begin position="323"/>
        <end position="507"/>
    </location>
</feature>
<dbReference type="EMBL" id="JAABOQ010000009">
    <property type="protein sequence ID" value="NER19098.1"/>
    <property type="molecule type" value="Genomic_DNA"/>
</dbReference>
<proteinExistence type="predicted"/>
<keyword evidence="2" id="KW-0812">Transmembrane</keyword>
<keyword evidence="5" id="KW-1185">Reference proteome</keyword>
<organism evidence="4 5">
    <name type="scientific">Spongiivirga citrea</name>
    <dbReference type="NCBI Taxonomy" id="1481457"/>
    <lineage>
        <taxon>Bacteria</taxon>
        <taxon>Pseudomonadati</taxon>
        <taxon>Bacteroidota</taxon>
        <taxon>Flavobacteriia</taxon>
        <taxon>Flavobacteriales</taxon>
        <taxon>Flavobacteriaceae</taxon>
        <taxon>Spongiivirga</taxon>
    </lineage>
</organism>